<organism evidence="1 2">
    <name type="scientific">Gracilimonas halophila</name>
    <dbReference type="NCBI Taxonomy" id="1834464"/>
    <lineage>
        <taxon>Bacteria</taxon>
        <taxon>Pseudomonadati</taxon>
        <taxon>Balneolota</taxon>
        <taxon>Balneolia</taxon>
        <taxon>Balneolales</taxon>
        <taxon>Balneolaceae</taxon>
        <taxon>Gracilimonas</taxon>
    </lineage>
</organism>
<keyword evidence="1" id="KW-0489">Methyltransferase</keyword>
<dbReference type="Pfam" id="PF13489">
    <property type="entry name" value="Methyltransf_23"/>
    <property type="match status" value="1"/>
</dbReference>
<dbReference type="Proteomes" id="UP001597460">
    <property type="component" value="Unassembled WGS sequence"/>
</dbReference>
<keyword evidence="1" id="KW-0808">Transferase</keyword>
<dbReference type="EMBL" id="JBHULI010000025">
    <property type="protein sequence ID" value="MFD2533032.1"/>
    <property type="molecule type" value="Genomic_DNA"/>
</dbReference>
<reference evidence="2" key="1">
    <citation type="journal article" date="2019" name="Int. J. Syst. Evol. Microbiol.">
        <title>The Global Catalogue of Microorganisms (GCM) 10K type strain sequencing project: providing services to taxonomists for standard genome sequencing and annotation.</title>
        <authorList>
            <consortium name="The Broad Institute Genomics Platform"/>
            <consortium name="The Broad Institute Genome Sequencing Center for Infectious Disease"/>
            <person name="Wu L."/>
            <person name="Ma J."/>
        </authorList>
    </citation>
    <scope>NUCLEOTIDE SEQUENCE [LARGE SCALE GENOMIC DNA]</scope>
    <source>
        <strain evidence="2">KCTC 52042</strain>
    </source>
</reference>
<dbReference type="EC" id="2.1.1.-" evidence="1"/>
<protein>
    <submittedName>
        <fullName evidence="1">Class I SAM-dependent methyltransferase</fullName>
        <ecNumber evidence="1">2.1.1.-</ecNumber>
    </submittedName>
</protein>
<dbReference type="InterPro" id="IPR029063">
    <property type="entry name" value="SAM-dependent_MTases_sf"/>
</dbReference>
<dbReference type="GO" id="GO:0008168">
    <property type="term" value="F:methyltransferase activity"/>
    <property type="evidence" value="ECO:0007669"/>
    <property type="project" value="UniProtKB-KW"/>
</dbReference>
<accession>A0ABW5JLX1</accession>
<dbReference type="Gene3D" id="3.40.50.150">
    <property type="entry name" value="Vaccinia Virus protein VP39"/>
    <property type="match status" value="1"/>
</dbReference>
<evidence type="ECO:0000313" key="1">
    <source>
        <dbReference type="EMBL" id="MFD2533032.1"/>
    </source>
</evidence>
<evidence type="ECO:0000313" key="2">
    <source>
        <dbReference type="Proteomes" id="UP001597460"/>
    </source>
</evidence>
<gene>
    <name evidence="1" type="ORF">ACFSVN_11285</name>
</gene>
<name>A0ABW5JLX1_9BACT</name>
<keyword evidence="2" id="KW-1185">Reference proteome</keyword>
<sequence>MNCTLCNSETESFYYYEKEDRSYNRCPNCKAVLMDIDDYPTPEEEINRYESHNNDVEDPRYQDFVSPLVEKITAAYDTDSLGLDFGAGTGPVITKMLNDQGYEVNVFDPFFDNHPELLQLKYDYIVSCEVIEHFHEPYKEFNQLKDMLKENGSLFLKTDIYTDDRDFHAWYYKSDETHVFFYHPETFEWLKAEFGFTKLEIDDRHITLSK</sequence>
<dbReference type="GO" id="GO:0032259">
    <property type="term" value="P:methylation"/>
    <property type="evidence" value="ECO:0007669"/>
    <property type="project" value="UniProtKB-KW"/>
</dbReference>
<proteinExistence type="predicted"/>
<comment type="caution">
    <text evidence="1">The sequence shown here is derived from an EMBL/GenBank/DDBJ whole genome shotgun (WGS) entry which is preliminary data.</text>
</comment>
<dbReference type="RefSeq" id="WP_390302591.1">
    <property type="nucleotide sequence ID" value="NZ_JBHULI010000025.1"/>
</dbReference>
<dbReference type="SUPFAM" id="SSF53335">
    <property type="entry name" value="S-adenosyl-L-methionine-dependent methyltransferases"/>
    <property type="match status" value="1"/>
</dbReference>